<feature type="signal peptide" evidence="1">
    <location>
        <begin position="1"/>
        <end position="25"/>
    </location>
</feature>
<name>A0A486XCJ8_9PAST</name>
<dbReference type="AlphaFoldDB" id="A0A486XCJ8"/>
<accession>A0A486XCJ8</accession>
<protein>
    <recommendedName>
        <fullName evidence="3">DUF4410 domain-containing protein</fullName>
    </recommendedName>
</protein>
<organism evidence="2">
    <name type="scientific">uncultured Avibacterium sp</name>
    <dbReference type="NCBI Taxonomy" id="1936169"/>
    <lineage>
        <taxon>Bacteria</taxon>
        <taxon>Pseudomonadati</taxon>
        <taxon>Pseudomonadota</taxon>
        <taxon>Gammaproteobacteria</taxon>
        <taxon>Pasteurellales</taxon>
        <taxon>Pasteurellaceae</taxon>
        <taxon>Avibacterium</taxon>
        <taxon>environmental samples</taxon>
    </lineage>
</organism>
<proteinExistence type="predicted"/>
<evidence type="ECO:0000256" key="1">
    <source>
        <dbReference type="SAM" id="SignalP"/>
    </source>
</evidence>
<evidence type="ECO:0000313" key="2">
    <source>
        <dbReference type="EMBL" id="VGM95881.1"/>
    </source>
</evidence>
<evidence type="ECO:0008006" key="3">
    <source>
        <dbReference type="Google" id="ProtNLM"/>
    </source>
</evidence>
<gene>
    <name evidence="2" type="ORF">NCTC4101_01283</name>
</gene>
<dbReference type="EMBL" id="CAAHDN010000013">
    <property type="protein sequence ID" value="VGM95881.1"/>
    <property type="molecule type" value="Genomic_DNA"/>
</dbReference>
<sequence length="178" mass="20230">MKKLFMSGMLFLSTLILTGCMTLQADPSLLNKTEPNAQPLVKQDYTVEVDMNDRLARQATAVGIDKLVYGSLKTALKNANIFTPNGKGYYKIHAHILQANQAAWSMRRFPGTMEIEYTVTDQNSNQIFTKKIFNKGESDKFFFSGSQRHTRSRIVTASDNVNQFVEAFNEMMKKRSKK</sequence>
<keyword evidence="1" id="KW-0732">Signal</keyword>
<feature type="chain" id="PRO_5019812456" description="DUF4410 domain-containing protein" evidence="1">
    <location>
        <begin position="26"/>
        <end position="178"/>
    </location>
</feature>
<dbReference type="PROSITE" id="PS51257">
    <property type="entry name" value="PROKAR_LIPOPROTEIN"/>
    <property type="match status" value="1"/>
</dbReference>
<reference evidence="2" key="1">
    <citation type="submission" date="2019-03" db="EMBL/GenBank/DDBJ databases">
        <authorList>
            <consortium name="Pathogen Informatics"/>
        </authorList>
    </citation>
    <scope>NUCLEOTIDE SEQUENCE</scope>
    <source>
        <strain evidence="2">Unknown</strain>
    </source>
</reference>